<dbReference type="AlphaFoldDB" id="X1KK42"/>
<sequence>MPPQSLDAVLLTHAHLDHCGLLPKLVQKDFNSSIYCTDATSEITR</sequence>
<protein>
    <recommendedName>
        <fullName evidence="1">Metallo-beta-lactamase domain-containing protein</fullName>
    </recommendedName>
</protein>
<name>X1KK42_9ZZZZ</name>
<dbReference type="PANTHER" id="PTHR11203:SF37">
    <property type="entry name" value="INTEGRATOR COMPLEX SUBUNIT 11"/>
    <property type="match status" value="1"/>
</dbReference>
<comment type="caution">
    <text evidence="2">The sequence shown here is derived from an EMBL/GenBank/DDBJ whole genome shotgun (WGS) entry which is preliminary data.</text>
</comment>
<dbReference type="InterPro" id="IPR001279">
    <property type="entry name" value="Metallo-B-lactamas"/>
</dbReference>
<dbReference type="PANTHER" id="PTHR11203">
    <property type="entry name" value="CLEAVAGE AND POLYADENYLATION SPECIFICITY FACTOR FAMILY MEMBER"/>
    <property type="match status" value="1"/>
</dbReference>
<dbReference type="GO" id="GO:0004521">
    <property type="term" value="F:RNA endonuclease activity"/>
    <property type="evidence" value="ECO:0007669"/>
    <property type="project" value="TreeGrafter"/>
</dbReference>
<dbReference type="InterPro" id="IPR050698">
    <property type="entry name" value="MBL"/>
</dbReference>
<evidence type="ECO:0000259" key="1">
    <source>
        <dbReference type="Pfam" id="PF00753"/>
    </source>
</evidence>
<proteinExistence type="predicted"/>
<feature type="domain" description="Metallo-beta-lactamase" evidence="1">
    <location>
        <begin position="3"/>
        <end position="40"/>
    </location>
</feature>
<organism evidence="2">
    <name type="scientific">marine sediment metagenome</name>
    <dbReference type="NCBI Taxonomy" id="412755"/>
    <lineage>
        <taxon>unclassified sequences</taxon>
        <taxon>metagenomes</taxon>
        <taxon>ecological metagenomes</taxon>
    </lineage>
</organism>
<accession>X1KK42</accession>
<dbReference type="Pfam" id="PF00753">
    <property type="entry name" value="Lactamase_B"/>
    <property type="match status" value="1"/>
</dbReference>
<evidence type="ECO:0000313" key="2">
    <source>
        <dbReference type="EMBL" id="GAI07442.1"/>
    </source>
</evidence>
<dbReference type="Gene3D" id="3.60.15.10">
    <property type="entry name" value="Ribonuclease Z/Hydroxyacylglutathione hydrolase-like"/>
    <property type="match status" value="1"/>
</dbReference>
<dbReference type="SUPFAM" id="SSF56281">
    <property type="entry name" value="Metallo-hydrolase/oxidoreductase"/>
    <property type="match status" value="1"/>
</dbReference>
<feature type="non-terminal residue" evidence="2">
    <location>
        <position position="45"/>
    </location>
</feature>
<dbReference type="InterPro" id="IPR036866">
    <property type="entry name" value="RibonucZ/Hydroxyglut_hydro"/>
</dbReference>
<dbReference type="EMBL" id="BARV01008729">
    <property type="protein sequence ID" value="GAI07442.1"/>
    <property type="molecule type" value="Genomic_DNA"/>
</dbReference>
<reference evidence="2" key="1">
    <citation type="journal article" date="2014" name="Front. Microbiol.">
        <title>High frequency of phylogenetically diverse reductive dehalogenase-homologous genes in deep subseafloor sedimentary metagenomes.</title>
        <authorList>
            <person name="Kawai M."/>
            <person name="Futagami T."/>
            <person name="Toyoda A."/>
            <person name="Takaki Y."/>
            <person name="Nishi S."/>
            <person name="Hori S."/>
            <person name="Arai W."/>
            <person name="Tsubouchi T."/>
            <person name="Morono Y."/>
            <person name="Uchiyama I."/>
            <person name="Ito T."/>
            <person name="Fujiyama A."/>
            <person name="Inagaki F."/>
            <person name="Takami H."/>
        </authorList>
    </citation>
    <scope>NUCLEOTIDE SEQUENCE</scope>
    <source>
        <strain evidence="2">Expedition CK06-06</strain>
    </source>
</reference>
<gene>
    <name evidence="2" type="ORF">S06H3_17464</name>
</gene>